<gene>
    <name evidence="9" type="primary">ugpC_6</name>
    <name evidence="8" type="ORF">CLV79_1258</name>
    <name evidence="9" type="ORF">LOS8367_03666</name>
</gene>
<dbReference type="InterPro" id="IPR003593">
    <property type="entry name" value="AAA+_ATPase"/>
</dbReference>
<evidence type="ECO:0000256" key="5">
    <source>
        <dbReference type="ARBA" id="ARBA00022840"/>
    </source>
</evidence>
<dbReference type="RefSeq" id="WP_085897955.1">
    <property type="nucleotide sequence ID" value="NZ_FWFY01000023.1"/>
</dbReference>
<evidence type="ECO:0000313" key="11">
    <source>
        <dbReference type="Proteomes" id="UP000240624"/>
    </source>
</evidence>
<keyword evidence="11" id="KW-1185">Reference proteome</keyword>
<evidence type="ECO:0000256" key="1">
    <source>
        <dbReference type="ARBA" id="ARBA00005417"/>
    </source>
</evidence>
<dbReference type="EMBL" id="PYGB01000025">
    <property type="protein sequence ID" value="PSK80282.1"/>
    <property type="molecule type" value="Genomic_DNA"/>
</dbReference>
<dbReference type="SUPFAM" id="SSF50331">
    <property type="entry name" value="MOP-like"/>
    <property type="match status" value="1"/>
</dbReference>
<dbReference type="InterPro" id="IPR008995">
    <property type="entry name" value="Mo/tungstate-bd_C_term_dom"/>
</dbReference>
<dbReference type="Proteomes" id="UP000193495">
    <property type="component" value="Unassembled WGS sequence"/>
</dbReference>
<evidence type="ECO:0000313" key="9">
    <source>
        <dbReference type="EMBL" id="SLN72066.1"/>
    </source>
</evidence>
<keyword evidence="3" id="KW-1003">Cell membrane</keyword>
<proteinExistence type="inferred from homology"/>
<dbReference type="OrthoDB" id="9802264at2"/>
<sequence length="354" mass="39004">MAEIHLQQLAHSYAPDAADPAYALKPIDMVWQDGQTYALLGPSGCGKSTMLNIISGLLKPSHGRVLFDGRDVTALDTGRRNIAQVFQVPVIYTSMTVAENLAFPLLCRKMPQAQIKKRVEDIAERLGLAAQLRRRANALTADQKQLVSLGRGLVREDVSAILLDEPLTVIDPQMKFELRRILKQINEEFKLTMVLVTHDQDEAMTFARTIVVMNHGEVVQSGGPNELFEAPATRHVGYFIGAPAMNFLPATREGNEIRVPGLDLSCRAPRELAKGPLEIGFRPEKVELTGPGQSIRGVVSRIWFEGLEEIVEVTRGGQTIRARLPAGSCRHGSEICLTIPEAGLRLYQNGRIVT</sequence>
<evidence type="ECO:0000313" key="8">
    <source>
        <dbReference type="EMBL" id="PSK80282.1"/>
    </source>
</evidence>
<evidence type="ECO:0000256" key="3">
    <source>
        <dbReference type="ARBA" id="ARBA00022475"/>
    </source>
</evidence>
<reference evidence="9 10" key="1">
    <citation type="submission" date="2017-03" db="EMBL/GenBank/DDBJ databases">
        <authorList>
            <person name="Afonso C.L."/>
            <person name="Miller P.J."/>
            <person name="Scott M.A."/>
            <person name="Spackman E."/>
            <person name="Goraichik I."/>
            <person name="Dimitrov K.M."/>
            <person name="Suarez D.L."/>
            <person name="Swayne D.E."/>
        </authorList>
    </citation>
    <scope>NUCLEOTIDE SEQUENCE [LARGE SCALE GENOMIC DNA]</scope>
    <source>
        <strain evidence="9 10">CECT 8367</strain>
    </source>
</reference>
<evidence type="ECO:0000259" key="7">
    <source>
        <dbReference type="PROSITE" id="PS50893"/>
    </source>
</evidence>
<dbReference type="PANTHER" id="PTHR43875">
    <property type="entry name" value="MALTODEXTRIN IMPORT ATP-BINDING PROTEIN MSMX"/>
    <property type="match status" value="1"/>
</dbReference>
<keyword evidence="4" id="KW-0547">Nucleotide-binding</keyword>
<dbReference type="Gene3D" id="2.40.50.100">
    <property type="match status" value="1"/>
</dbReference>
<organism evidence="9 10">
    <name type="scientific">Limimaricola soesokkakensis</name>
    <dbReference type="NCBI Taxonomy" id="1343159"/>
    <lineage>
        <taxon>Bacteria</taxon>
        <taxon>Pseudomonadati</taxon>
        <taxon>Pseudomonadota</taxon>
        <taxon>Alphaproteobacteria</taxon>
        <taxon>Rhodobacterales</taxon>
        <taxon>Paracoccaceae</taxon>
        <taxon>Limimaricola</taxon>
    </lineage>
</organism>
<dbReference type="InterPro" id="IPR027417">
    <property type="entry name" value="P-loop_NTPase"/>
</dbReference>
<evidence type="ECO:0000256" key="6">
    <source>
        <dbReference type="ARBA" id="ARBA00023136"/>
    </source>
</evidence>
<dbReference type="PROSITE" id="PS50893">
    <property type="entry name" value="ABC_TRANSPORTER_2"/>
    <property type="match status" value="1"/>
</dbReference>
<dbReference type="EMBL" id="FWFY01000023">
    <property type="protein sequence ID" value="SLN72066.1"/>
    <property type="molecule type" value="Genomic_DNA"/>
</dbReference>
<accession>A0A1X7A6R4</accession>
<dbReference type="Gene3D" id="3.40.50.300">
    <property type="entry name" value="P-loop containing nucleotide triphosphate hydrolases"/>
    <property type="match status" value="1"/>
</dbReference>
<dbReference type="CDD" id="cd03259">
    <property type="entry name" value="ABC_Carb_Solutes_like"/>
    <property type="match status" value="1"/>
</dbReference>
<keyword evidence="9" id="KW-0378">Hydrolase</keyword>
<evidence type="ECO:0000256" key="4">
    <source>
        <dbReference type="ARBA" id="ARBA00022741"/>
    </source>
</evidence>
<dbReference type="GO" id="GO:0016887">
    <property type="term" value="F:ATP hydrolysis activity"/>
    <property type="evidence" value="ECO:0007669"/>
    <property type="project" value="InterPro"/>
</dbReference>
<dbReference type="SUPFAM" id="SSF52540">
    <property type="entry name" value="P-loop containing nucleoside triphosphate hydrolases"/>
    <property type="match status" value="1"/>
</dbReference>
<dbReference type="PANTHER" id="PTHR43875:SF14">
    <property type="entry name" value="ABC TRANSPORTER ATP-BINDING PROTEIN"/>
    <property type="match status" value="1"/>
</dbReference>
<reference evidence="8 11" key="2">
    <citation type="submission" date="2018-03" db="EMBL/GenBank/DDBJ databases">
        <title>Genomic Encyclopedia of Archaeal and Bacterial Type Strains, Phase II (KMG-II): from individual species to whole genera.</title>
        <authorList>
            <person name="Goeker M."/>
        </authorList>
    </citation>
    <scope>NUCLEOTIDE SEQUENCE [LARGE SCALE GENOMIC DNA]</scope>
    <source>
        <strain evidence="8 11">DSM 29956</strain>
    </source>
</reference>
<dbReference type="SMART" id="SM00382">
    <property type="entry name" value="AAA"/>
    <property type="match status" value="1"/>
</dbReference>
<keyword evidence="5 9" id="KW-0067">ATP-binding</keyword>
<dbReference type="GO" id="GO:0005524">
    <property type="term" value="F:ATP binding"/>
    <property type="evidence" value="ECO:0007669"/>
    <property type="project" value="UniProtKB-KW"/>
</dbReference>
<feature type="domain" description="ABC transporter" evidence="7">
    <location>
        <begin position="4"/>
        <end position="240"/>
    </location>
</feature>
<comment type="similarity">
    <text evidence="1">Belongs to the ABC transporter superfamily.</text>
</comment>
<dbReference type="Gene3D" id="2.40.50.140">
    <property type="entry name" value="Nucleic acid-binding proteins"/>
    <property type="match status" value="1"/>
</dbReference>
<dbReference type="GO" id="GO:0055052">
    <property type="term" value="C:ATP-binding cassette (ABC) transporter complex, substrate-binding subunit-containing"/>
    <property type="evidence" value="ECO:0007669"/>
    <property type="project" value="TreeGrafter"/>
</dbReference>
<evidence type="ECO:0000256" key="2">
    <source>
        <dbReference type="ARBA" id="ARBA00022448"/>
    </source>
</evidence>
<keyword evidence="6" id="KW-0472">Membrane</keyword>
<dbReference type="InterPro" id="IPR003439">
    <property type="entry name" value="ABC_transporter-like_ATP-bd"/>
</dbReference>
<dbReference type="EC" id="3.6.3.20" evidence="9"/>
<dbReference type="AlphaFoldDB" id="A0A1X7A6R4"/>
<dbReference type="Pfam" id="PF00005">
    <property type="entry name" value="ABC_tran"/>
    <property type="match status" value="1"/>
</dbReference>
<dbReference type="Proteomes" id="UP000240624">
    <property type="component" value="Unassembled WGS sequence"/>
</dbReference>
<keyword evidence="2" id="KW-0813">Transport</keyword>
<dbReference type="InterPro" id="IPR012340">
    <property type="entry name" value="NA-bd_OB-fold"/>
</dbReference>
<dbReference type="GO" id="GO:0015408">
    <property type="term" value="F:ABC-type ferric iron transporter activity"/>
    <property type="evidence" value="ECO:0007669"/>
    <property type="project" value="InterPro"/>
</dbReference>
<name>A0A1X7A6R4_9RHOB</name>
<dbReference type="InterPro" id="IPR015853">
    <property type="entry name" value="ABC_transpr_FbpC"/>
</dbReference>
<protein>
    <submittedName>
        <fullName evidence="8">Carbohydrate ABC transporter ATP-binding protein (CUT1 family)</fullName>
    </submittedName>
    <submittedName>
        <fullName evidence="9">sn-glycerol-3-phosphate import ATP-binding protein UgpC</fullName>
        <ecNumber evidence="9">3.6.3.20</ecNumber>
    </submittedName>
</protein>
<evidence type="ECO:0000313" key="10">
    <source>
        <dbReference type="Proteomes" id="UP000193495"/>
    </source>
</evidence>
<dbReference type="InterPro" id="IPR047641">
    <property type="entry name" value="ABC_transpr_MalK/UgpC-like"/>
</dbReference>